<gene>
    <name evidence="2" type="ORF">RN001_015911</name>
</gene>
<dbReference type="Proteomes" id="UP001353858">
    <property type="component" value="Unassembled WGS sequence"/>
</dbReference>
<feature type="region of interest" description="Disordered" evidence="1">
    <location>
        <begin position="22"/>
        <end position="44"/>
    </location>
</feature>
<dbReference type="EMBL" id="JARPUR010000008">
    <property type="protein sequence ID" value="KAK4871787.1"/>
    <property type="molecule type" value="Genomic_DNA"/>
</dbReference>
<keyword evidence="3" id="KW-1185">Reference proteome</keyword>
<evidence type="ECO:0000256" key="1">
    <source>
        <dbReference type="SAM" id="MobiDB-lite"/>
    </source>
</evidence>
<dbReference type="AlphaFoldDB" id="A0AAN7SAY3"/>
<evidence type="ECO:0000313" key="2">
    <source>
        <dbReference type="EMBL" id="KAK4871787.1"/>
    </source>
</evidence>
<name>A0AAN7SAY3_9COLE</name>
<accession>A0AAN7SAY3</accession>
<protein>
    <submittedName>
        <fullName evidence="2">Uncharacterized protein</fullName>
    </submittedName>
</protein>
<organism evidence="2 3">
    <name type="scientific">Aquatica leii</name>
    <dbReference type="NCBI Taxonomy" id="1421715"/>
    <lineage>
        <taxon>Eukaryota</taxon>
        <taxon>Metazoa</taxon>
        <taxon>Ecdysozoa</taxon>
        <taxon>Arthropoda</taxon>
        <taxon>Hexapoda</taxon>
        <taxon>Insecta</taxon>
        <taxon>Pterygota</taxon>
        <taxon>Neoptera</taxon>
        <taxon>Endopterygota</taxon>
        <taxon>Coleoptera</taxon>
        <taxon>Polyphaga</taxon>
        <taxon>Elateriformia</taxon>
        <taxon>Elateroidea</taxon>
        <taxon>Lampyridae</taxon>
        <taxon>Luciolinae</taxon>
        <taxon>Aquatica</taxon>
    </lineage>
</organism>
<comment type="caution">
    <text evidence="2">The sequence shown here is derived from an EMBL/GenBank/DDBJ whole genome shotgun (WGS) entry which is preliminary data.</text>
</comment>
<proteinExistence type="predicted"/>
<sequence length="116" mass="14057">MIRRVERENICDREVKKVTEEKLERTERRMSAAQAEENTEDVRKEDLQKELRILKEKHQHMEKEYNTLKKEKKETDKKLYTKCKNNGSALYFWITHFKLELTFLRSLGITRRNGVA</sequence>
<evidence type="ECO:0000313" key="3">
    <source>
        <dbReference type="Proteomes" id="UP001353858"/>
    </source>
</evidence>
<reference evidence="3" key="1">
    <citation type="submission" date="2023-01" db="EMBL/GenBank/DDBJ databases">
        <title>Key to firefly adult light organ development and bioluminescence: homeobox transcription factors regulate luciferase expression and transportation to peroxisome.</title>
        <authorList>
            <person name="Fu X."/>
        </authorList>
    </citation>
    <scope>NUCLEOTIDE SEQUENCE [LARGE SCALE GENOMIC DNA]</scope>
</reference>